<comment type="caution">
    <text evidence="3">The sequence shown here is derived from an EMBL/GenBank/DDBJ whole genome shotgun (WGS) entry which is preliminary data.</text>
</comment>
<name>A0ABQ9EL90_TEGGR</name>
<accession>A0ABQ9EL90</accession>
<dbReference type="PANTHER" id="PTHR25462:SF296">
    <property type="entry name" value="MEIOTIC P26, ISOFORM F"/>
    <property type="match status" value="1"/>
</dbReference>
<proteinExistence type="predicted"/>
<dbReference type="SMART" id="SM00336">
    <property type="entry name" value="BBOX"/>
    <property type="match status" value="2"/>
</dbReference>
<keyword evidence="1" id="KW-0863">Zinc-finger</keyword>
<dbReference type="EMBL" id="JARBDR010000848">
    <property type="protein sequence ID" value="KAJ8305146.1"/>
    <property type="molecule type" value="Genomic_DNA"/>
</dbReference>
<protein>
    <recommendedName>
        <fullName evidence="2">B box-type domain-containing protein</fullName>
    </recommendedName>
</protein>
<evidence type="ECO:0000313" key="4">
    <source>
        <dbReference type="Proteomes" id="UP001217089"/>
    </source>
</evidence>
<keyword evidence="1" id="KW-0862">Zinc</keyword>
<dbReference type="CDD" id="cd19757">
    <property type="entry name" value="Bbox1"/>
    <property type="match status" value="1"/>
</dbReference>
<gene>
    <name evidence="3" type="ORF">KUTeg_017302</name>
</gene>
<evidence type="ECO:0000259" key="2">
    <source>
        <dbReference type="PROSITE" id="PS50119"/>
    </source>
</evidence>
<keyword evidence="4" id="KW-1185">Reference proteome</keyword>
<dbReference type="PROSITE" id="PS50119">
    <property type="entry name" value="ZF_BBOX"/>
    <property type="match status" value="2"/>
</dbReference>
<dbReference type="Gene3D" id="3.30.160.60">
    <property type="entry name" value="Classic Zinc Finger"/>
    <property type="match status" value="1"/>
</dbReference>
<keyword evidence="1" id="KW-0479">Metal-binding</keyword>
<organism evidence="3 4">
    <name type="scientific">Tegillarca granosa</name>
    <name type="common">Malaysian cockle</name>
    <name type="synonym">Anadara granosa</name>
    <dbReference type="NCBI Taxonomy" id="220873"/>
    <lineage>
        <taxon>Eukaryota</taxon>
        <taxon>Metazoa</taxon>
        <taxon>Spiralia</taxon>
        <taxon>Lophotrochozoa</taxon>
        <taxon>Mollusca</taxon>
        <taxon>Bivalvia</taxon>
        <taxon>Autobranchia</taxon>
        <taxon>Pteriomorphia</taxon>
        <taxon>Arcoida</taxon>
        <taxon>Arcoidea</taxon>
        <taxon>Arcidae</taxon>
        <taxon>Tegillarca</taxon>
    </lineage>
</organism>
<dbReference type="SUPFAM" id="SSF57845">
    <property type="entry name" value="B-box zinc-binding domain"/>
    <property type="match status" value="1"/>
</dbReference>
<evidence type="ECO:0000313" key="3">
    <source>
        <dbReference type="EMBL" id="KAJ8305146.1"/>
    </source>
</evidence>
<feature type="domain" description="B box-type" evidence="2">
    <location>
        <begin position="35"/>
        <end position="76"/>
    </location>
</feature>
<dbReference type="InterPro" id="IPR047153">
    <property type="entry name" value="TRIM45/56/19-like"/>
</dbReference>
<dbReference type="Proteomes" id="UP001217089">
    <property type="component" value="Unassembled WGS sequence"/>
</dbReference>
<reference evidence="3 4" key="1">
    <citation type="submission" date="2022-12" db="EMBL/GenBank/DDBJ databases">
        <title>Chromosome-level genome of Tegillarca granosa.</title>
        <authorList>
            <person name="Kim J."/>
        </authorList>
    </citation>
    <scope>NUCLEOTIDE SEQUENCE [LARGE SCALE GENOMIC DNA]</scope>
    <source>
        <strain evidence="3">Teg-2019</strain>
        <tissue evidence="3">Adductor muscle</tissue>
    </source>
</reference>
<dbReference type="Pfam" id="PF22586">
    <property type="entry name" value="ANCHR-like_BBOX"/>
    <property type="match status" value="1"/>
</dbReference>
<dbReference type="InterPro" id="IPR000315">
    <property type="entry name" value="Znf_B-box"/>
</dbReference>
<feature type="domain" description="B box-type" evidence="2">
    <location>
        <begin position="86"/>
        <end position="128"/>
    </location>
</feature>
<dbReference type="Pfam" id="PF00643">
    <property type="entry name" value="zf-B_box"/>
    <property type="match status" value="1"/>
</dbReference>
<dbReference type="PANTHER" id="PTHR25462">
    <property type="entry name" value="BONUS, ISOFORM C-RELATED"/>
    <property type="match status" value="1"/>
</dbReference>
<sequence length="199" mass="23246">MAIKVKHKQEKIISFKMAQVDQIAAQCPVYLGQKCELCETNNFMFQCVNCDELMCETCQELHLKSKASKNHKMVCLISPEMYDINQTGKKCPNHTEEDLLMYCNTCDHPICRECITSGVYPNHYIVKVEEVIDKKQQLSNIIRQTTKKSERYKDTLKTITRNKMQFSESIAKTIKEIKTRNKQLKIRLDKIESECIKQL</sequence>
<evidence type="ECO:0000256" key="1">
    <source>
        <dbReference type="PROSITE-ProRule" id="PRU00024"/>
    </source>
</evidence>